<name>A0AAV8DVH2_9POAL</name>
<protein>
    <submittedName>
        <fullName evidence="3">rRNA N-glycosidase</fullName>
    </submittedName>
</protein>
<dbReference type="AlphaFoldDB" id="A0AAV8DVH2"/>
<dbReference type="PANTHER" id="PTHR33065">
    <property type="entry name" value="OS07G0486400 PROTEIN"/>
    <property type="match status" value="1"/>
</dbReference>
<feature type="region of interest" description="Disordered" evidence="1">
    <location>
        <begin position="1"/>
        <end position="22"/>
    </location>
</feature>
<gene>
    <name evidence="3" type="ORF">LUZ62_057019</name>
</gene>
<organism evidence="3 4">
    <name type="scientific">Rhynchospora pubera</name>
    <dbReference type="NCBI Taxonomy" id="906938"/>
    <lineage>
        <taxon>Eukaryota</taxon>
        <taxon>Viridiplantae</taxon>
        <taxon>Streptophyta</taxon>
        <taxon>Embryophyta</taxon>
        <taxon>Tracheophyta</taxon>
        <taxon>Spermatophyta</taxon>
        <taxon>Magnoliopsida</taxon>
        <taxon>Liliopsida</taxon>
        <taxon>Poales</taxon>
        <taxon>Cyperaceae</taxon>
        <taxon>Cyperoideae</taxon>
        <taxon>Rhynchosporeae</taxon>
        <taxon>Rhynchospora</taxon>
    </lineage>
</organism>
<keyword evidence="4" id="KW-1185">Reference proteome</keyword>
<dbReference type="InterPro" id="IPR046533">
    <property type="entry name" value="DUF6598"/>
</dbReference>
<sequence>MEEDSRDAVPNESLSPPPKVRRVGEPERLLVPENEGFTLFQVFSARFVNYEPVSMPEIYGVIFLLCSASTFVLFERIPGDPDPLPIDRNGFLKLTGPSEAHLADGPIGFHAFLTDLKGHMRQLRNRMWYGSFDECPLLCNKLLVKRWDTMIGTVELSYAVFTESVTASLEVNLVRWKDDGKSYGRIMGPVDDEIEVFGEITSRVKMLNDAGAKNYMFEREKEMCSRVRPGEAIPLSRSYMVCPIRSSILLHVALYHPNIGGDDLIVNDDVEVPAIQRSAEFVLESECARIQLKINFFHFD</sequence>
<proteinExistence type="predicted"/>
<evidence type="ECO:0000256" key="1">
    <source>
        <dbReference type="SAM" id="MobiDB-lite"/>
    </source>
</evidence>
<feature type="domain" description="DUF6598" evidence="2">
    <location>
        <begin position="41"/>
        <end position="291"/>
    </location>
</feature>
<dbReference type="Pfam" id="PF20241">
    <property type="entry name" value="DUF6598"/>
    <property type="match status" value="1"/>
</dbReference>
<accession>A0AAV8DVH2</accession>
<dbReference type="PANTHER" id="PTHR33065:SF88">
    <property type="entry name" value="OS11G0104220 PROTEIN"/>
    <property type="match status" value="1"/>
</dbReference>
<dbReference type="Proteomes" id="UP001140206">
    <property type="component" value="Chromosome 3"/>
</dbReference>
<reference evidence="3" key="1">
    <citation type="submission" date="2022-08" db="EMBL/GenBank/DDBJ databases">
        <authorList>
            <person name="Marques A."/>
        </authorList>
    </citation>
    <scope>NUCLEOTIDE SEQUENCE</scope>
    <source>
        <strain evidence="3">RhyPub2mFocal</strain>
        <tissue evidence="3">Leaves</tissue>
    </source>
</reference>
<evidence type="ECO:0000313" key="4">
    <source>
        <dbReference type="Proteomes" id="UP001140206"/>
    </source>
</evidence>
<comment type="caution">
    <text evidence="3">The sequence shown here is derived from an EMBL/GenBank/DDBJ whole genome shotgun (WGS) entry which is preliminary data.</text>
</comment>
<evidence type="ECO:0000313" key="3">
    <source>
        <dbReference type="EMBL" id="KAJ4772762.1"/>
    </source>
</evidence>
<evidence type="ECO:0000259" key="2">
    <source>
        <dbReference type="Pfam" id="PF20241"/>
    </source>
</evidence>
<dbReference type="EMBL" id="JAMFTS010000003">
    <property type="protein sequence ID" value="KAJ4772762.1"/>
    <property type="molecule type" value="Genomic_DNA"/>
</dbReference>